<evidence type="ECO:0000313" key="4">
    <source>
        <dbReference type="Proteomes" id="UP001205105"/>
    </source>
</evidence>
<evidence type="ECO:0000256" key="1">
    <source>
        <dbReference type="SAM" id="MobiDB-lite"/>
    </source>
</evidence>
<feature type="transmembrane region" description="Helical" evidence="2">
    <location>
        <begin position="138"/>
        <end position="158"/>
    </location>
</feature>
<gene>
    <name evidence="3" type="ORF">COHA_000133</name>
</gene>
<organism evidence="3 4">
    <name type="scientific">Chlorella ohadii</name>
    <dbReference type="NCBI Taxonomy" id="2649997"/>
    <lineage>
        <taxon>Eukaryota</taxon>
        <taxon>Viridiplantae</taxon>
        <taxon>Chlorophyta</taxon>
        <taxon>core chlorophytes</taxon>
        <taxon>Trebouxiophyceae</taxon>
        <taxon>Chlorellales</taxon>
        <taxon>Chlorellaceae</taxon>
        <taxon>Chlorella clade</taxon>
        <taxon>Chlorella</taxon>
    </lineage>
</organism>
<protein>
    <submittedName>
        <fullName evidence="3">Uncharacterized protein</fullName>
    </submittedName>
</protein>
<comment type="caution">
    <text evidence="3">The sequence shown here is derived from an EMBL/GenBank/DDBJ whole genome shotgun (WGS) entry which is preliminary data.</text>
</comment>
<accession>A0AAD5E039</accession>
<keyword evidence="2" id="KW-1133">Transmembrane helix</keyword>
<name>A0AAD5E039_9CHLO</name>
<sequence length="281" mass="29263">MRVFHRLGANHHVGPLAVWLTAPASKAEGDARAHLDRGNGSNTATRLVVQGHERGRQEAIALEEAPEDRKDTALGLFAIAQRDIRIIPEAVLVAFSDGRDAQAAVQAGGFKVDGRCYNVYKMPPPSDYIWNTRQRSPATAVLTALALGLVLFLGLFVARGMFTGHPGPDGGAGSGPRVALELSWQPGPGESPEGVRAWVRSRLESLQLASAVELQTVEAGRAWVLALPAAASQLLIEGFLAAGVAVAVVQQPGVGPAAGPALPPAGLAAPGPPLPPQVQPQ</sequence>
<feature type="compositionally biased region" description="Pro residues" evidence="1">
    <location>
        <begin position="270"/>
        <end position="281"/>
    </location>
</feature>
<proteinExistence type="predicted"/>
<dbReference type="EMBL" id="JADXDR010000004">
    <property type="protein sequence ID" value="KAI7846296.1"/>
    <property type="molecule type" value="Genomic_DNA"/>
</dbReference>
<evidence type="ECO:0000256" key="2">
    <source>
        <dbReference type="SAM" id="Phobius"/>
    </source>
</evidence>
<keyword evidence="2" id="KW-0812">Transmembrane</keyword>
<keyword evidence="2" id="KW-0472">Membrane</keyword>
<dbReference type="AlphaFoldDB" id="A0AAD5E039"/>
<feature type="region of interest" description="Disordered" evidence="1">
    <location>
        <begin position="257"/>
        <end position="281"/>
    </location>
</feature>
<evidence type="ECO:0000313" key="3">
    <source>
        <dbReference type="EMBL" id="KAI7846296.1"/>
    </source>
</evidence>
<dbReference type="Proteomes" id="UP001205105">
    <property type="component" value="Unassembled WGS sequence"/>
</dbReference>
<feature type="compositionally biased region" description="Low complexity" evidence="1">
    <location>
        <begin position="257"/>
        <end position="269"/>
    </location>
</feature>
<reference evidence="3" key="1">
    <citation type="submission" date="2020-11" db="EMBL/GenBank/DDBJ databases">
        <title>Chlorella ohadii genome sequencing and assembly.</title>
        <authorList>
            <person name="Murik O."/>
            <person name="Treves H."/>
            <person name="Kedem I."/>
            <person name="Shotland Y."/>
            <person name="Kaplan A."/>
        </authorList>
    </citation>
    <scope>NUCLEOTIDE SEQUENCE</scope>
    <source>
        <strain evidence="3">1</strain>
    </source>
</reference>
<keyword evidence="4" id="KW-1185">Reference proteome</keyword>
<feature type="non-terminal residue" evidence="3">
    <location>
        <position position="1"/>
    </location>
</feature>